<dbReference type="CDD" id="cd04301">
    <property type="entry name" value="NAT_SF"/>
    <property type="match status" value="1"/>
</dbReference>
<evidence type="ECO:0000256" key="2">
    <source>
        <dbReference type="ARBA" id="ARBA00023315"/>
    </source>
</evidence>
<evidence type="ECO:0000259" key="3">
    <source>
        <dbReference type="PROSITE" id="PS51186"/>
    </source>
</evidence>
<sequence>MKPEKYKKLDNPVWYSLSESHRDFAINYNNIKFYRPDYCPFGGFQSPDDISESIDSYSHLTDSFFVVGEKPLLSDKLLLKNELICAQMIVENKIDMEYKNTIVSLTSNNTKALFDLVNLVQPGYFKEKTALLGNYYGIFEKGELIAVTGERMKMDDFVEISAVVTHPEHTGKGLAKQLVAHTANAIIEQGKMPYLHVVESNEGAIKLYEKLDFITRRKISFWHIVKLR</sequence>
<evidence type="ECO:0000313" key="4">
    <source>
        <dbReference type="EMBL" id="PKW29068.1"/>
    </source>
</evidence>
<dbReference type="Proteomes" id="UP000275027">
    <property type="component" value="Unassembled WGS sequence"/>
</dbReference>
<dbReference type="PROSITE" id="PS51186">
    <property type="entry name" value="GNAT"/>
    <property type="match status" value="1"/>
</dbReference>
<dbReference type="Proteomes" id="UP000233767">
    <property type="component" value="Unassembled WGS sequence"/>
</dbReference>
<dbReference type="Pfam" id="PF08445">
    <property type="entry name" value="FR47"/>
    <property type="match status" value="1"/>
</dbReference>
<dbReference type="SUPFAM" id="SSF55729">
    <property type="entry name" value="Acyl-CoA N-acyltransferases (Nat)"/>
    <property type="match status" value="1"/>
</dbReference>
<name>A0A497UWP3_9FLAO</name>
<dbReference type="InterPro" id="IPR013653">
    <property type="entry name" value="GCN5-like_dom"/>
</dbReference>
<evidence type="ECO:0000313" key="5">
    <source>
        <dbReference type="EMBL" id="RLJ35430.1"/>
    </source>
</evidence>
<feature type="domain" description="N-acetyltransferase" evidence="3">
    <location>
        <begin position="100"/>
        <end position="228"/>
    </location>
</feature>
<dbReference type="PANTHER" id="PTHR43420">
    <property type="entry name" value="ACETYLTRANSFERASE"/>
    <property type="match status" value="1"/>
</dbReference>
<dbReference type="Gene3D" id="3.40.630.30">
    <property type="match status" value="1"/>
</dbReference>
<reference evidence="4 6" key="1">
    <citation type="submission" date="2017-12" db="EMBL/GenBank/DDBJ databases">
        <title>Genomic Encyclopedia of Type Strains, Phase III (KMG-III): the genomes of soil and plant-associated and newly described type strains.</title>
        <authorList>
            <person name="Whitman W."/>
        </authorList>
    </citation>
    <scope>NUCLEOTIDE SEQUENCE [LARGE SCALE GENOMIC DNA]</scope>
    <source>
        <strain evidence="4 6">IP-10</strain>
    </source>
</reference>
<protein>
    <submittedName>
        <fullName evidence="5">FR47-like protein</fullName>
    </submittedName>
</protein>
<gene>
    <name evidence="4" type="ORF">B0G92_0697</name>
    <name evidence="5" type="ORF">CLV50_0809</name>
</gene>
<dbReference type="InterPro" id="IPR050680">
    <property type="entry name" value="YpeA/RimI_acetyltransf"/>
</dbReference>
<keyword evidence="2" id="KW-0012">Acyltransferase</keyword>
<dbReference type="EMBL" id="PJND01000007">
    <property type="protein sequence ID" value="PKW29068.1"/>
    <property type="molecule type" value="Genomic_DNA"/>
</dbReference>
<dbReference type="PANTHER" id="PTHR43420:SF3">
    <property type="entry name" value="N-ACETYLTRANSFERASE DOMAIN-CONTAINING PROTEIN"/>
    <property type="match status" value="1"/>
</dbReference>
<proteinExistence type="predicted"/>
<evidence type="ECO:0000313" key="7">
    <source>
        <dbReference type="Proteomes" id="UP000275027"/>
    </source>
</evidence>
<dbReference type="InterPro" id="IPR000182">
    <property type="entry name" value="GNAT_dom"/>
</dbReference>
<dbReference type="EMBL" id="RCCB01000010">
    <property type="protein sequence ID" value="RLJ35430.1"/>
    <property type="molecule type" value="Genomic_DNA"/>
</dbReference>
<evidence type="ECO:0000256" key="1">
    <source>
        <dbReference type="ARBA" id="ARBA00022679"/>
    </source>
</evidence>
<accession>A0A497UWP3</accession>
<dbReference type="AlphaFoldDB" id="A0A497UWP3"/>
<keyword evidence="1" id="KW-0808">Transferase</keyword>
<dbReference type="RefSeq" id="WP_101471109.1">
    <property type="nucleotide sequence ID" value="NZ_PJND01000007.1"/>
</dbReference>
<reference evidence="5 7" key="2">
    <citation type="submission" date="2018-10" db="EMBL/GenBank/DDBJ databases">
        <title>Genomic Encyclopedia of Archaeal and Bacterial Type Strains, Phase II (KMG-II): from individual species to whole genera.</title>
        <authorList>
            <person name="Goeker M."/>
        </authorList>
    </citation>
    <scope>NUCLEOTIDE SEQUENCE [LARGE SCALE GENOMIC DNA]</scope>
    <source>
        <strain evidence="5 7">DSM 21886</strain>
    </source>
</reference>
<dbReference type="InterPro" id="IPR016181">
    <property type="entry name" value="Acyl_CoA_acyltransferase"/>
</dbReference>
<dbReference type="GO" id="GO:0016747">
    <property type="term" value="F:acyltransferase activity, transferring groups other than amino-acyl groups"/>
    <property type="evidence" value="ECO:0007669"/>
    <property type="project" value="InterPro"/>
</dbReference>
<comment type="caution">
    <text evidence="5">The sequence shown here is derived from an EMBL/GenBank/DDBJ whole genome shotgun (WGS) entry which is preliminary data.</text>
</comment>
<evidence type="ECO:0000313" key="6">
    <source>
        <dbReference type="Proteomes" id="UP000233767"/>
    </source>
</evidence>
<organism evidence="5 7">
    <name type="scientific">Flavobacterium lindanitolerans</name>
    <dbReference type="NCBI Taxonomy" id="428988"/>
    <lineage>
        <taxon>Bacteria</taxon>
        <taxon>Pseudomonadati</taxon>
        <taxon>Bacteroidota</taxon>
        <taxon>Flavobacteriia</taxon>
        <taxon>Flavobacteriales</taxon>
        <taxon>Flavobacteriaceae</taxon>
        <taxon>Flavobacterium</taxon>
    </lineage>
</organism>
<keyword evidence="6" id="KW-1185">Reference proteome</keyword>